<reference evidence="8" key="4">
    <citation type="submission" date="2020-09" db="EMBL/GenBank/DDBJ databases">
        <authorList>
            <person name="Sun Q."/>
            <person name="Ohkuma M."/>
        </authorList>
    </citation>
    <scope>NUCLEOTIDE SEQUENCE</scope>
    <source>
        <strain evidence="8">JCM 31740</strain>
    </source>
</reference>
<evidence type="ECO:0000256" key="4">
    <source>
        <dbReference type="ARBA" id="ARBA00048988"/>
    </source>
</evidence>
<reference evidence="7" key="3">
    <citation type="journal article" date="2019" name="BMC Res. Notes">
        <title>Complete genome sequence of the Sulfodiicoccus acidiphilus strain HS-1T, the first crenarchaeon that lacks polB3, isolated from an acidic hot spring in Ohwaku-dani, Hakone, Japan.</title>
        <authorList>
            <person name="Sakai H.D."/>
            <person name="Kurosawa N."/>
        </authorList>
    </citation>
    <scope>NUCLEOTIDE SEQUENCE</scope>
    <source>
        <strain evidence="7">HS-1</strain>
    </source>
</reference>
<comment type="similarity">
    <text evidence="1">Belongs to the HerA family.</text>
</comment>
<comment type="catalytic activity">
    <reaction evidence="4">
        <text>ATP + H2O = ADP + phosphate + H(+)</text>
        <dbReference type="Rhea" id="RHEA:13065"/>
        <dbReference type="ChEBI" id="CHEBI:15377"/>
        <dbReference type="ChEBI" id="CHEBI:15378"/>
        <dbReference type="ChEBI" id="CHEBI:30616"/>
        <dbReference type="ChEBI" id="CHEBI:43474"/>
        <dbReference type="ChEBI" id="CHEBI:456216"/>
        <dbReference type="EC" id="5.6.2.4"/>
    </reaction>
</comment>
<dbReference type="PANTHER" id="PTHR42957:SF1">
    <property type="entry name" value="HELICASE MJ1565-RELATED"/>
    <property type="match status" value="1"/>
</dbReference>
<comment type="catalytic activity">
    <reaction evidence="3">
        <text>ATP + H2O = ADP + phosphate + H(+)</text>
        <dbReference type="Rhea" id="RHEA:13065"/>
        <dbReference type="ChEBI" id="CHEBI:15377"/>
        <dbReference type="ChEBI" id="CHEBI:15378"/>
        <dbReference type="ChEBI" id="CHEBI:30616"/>
        <dbReference type="ChEBI" id="CHEBI:43474"/>
        <dbReference type="ChEBI" id="CHEBI:456216"/>
        <dbReference type="EC" id="5.6.2.3"/>
    </reaction>
</comment>
<dbReference type="InterPro" id="IPR002789">
    <property type="entry name" value="HerA_central"/>
</dbReference>
<evidence type="ECO:0000256" key="1">
    <source>
        <dbReference type="ARBA" id="ARBA00007816"/>
    </source>
</evidence>
<evidence type="ECO:0000256" key="2">
    <source>
        <dbReference type="ARBA" id="ARBA00034617"/>
    </source>
</evidence>
<dbReference type="Gene3D" id="3.40.50.300">
    <property type="entry name" value="P-loop containing nucleotide triphosphate hydrolases"/>
    <property type="match status" value="2"/>
</dbReference>
<dbReference type="EMBL" id="AP018553">
    <property type="protein sequence ID" value="BBD71923.1"/>
    <property type="molecule type" value="Genomic_DNA"/>
</dbReference>
<evidence type="ECO:0000313" key="8">
    <source>
        <dbReference type="EMBL" id="GGT91484.1"/>
    </source>
</evidence>
<dbReference type="AlphaFoldDB" id="A0A348B171"/>
<gene>
    <name evidence="8" type="ORF">GCM10007116_06500</name>
    <name evidence="7" type="ORF">HS1genome_0312</name>
</gene>
<reference evidence="8" key="1">
    <citation type="journal article" date="2014" name="Int. J. Syst. Evol. Microbiol.">
        <title>Complete genome sequence of Corynebacterium casei LMG S-19264T (=DSM 44701T), isolated from a smear-ripened cheese.</title>
        <authorList>
            <consortium name="US DOE Joint Genome Institute (JGI-PGF)"/>
            <person name="Walter F."/>
            <person name="Albersmeier A."/>
            <person name="Kalinowski J."/>
            <person name="Ruckert C."/>
        </authorList>
    </citation>
    <scope>NUCLEOTIDE SEQUENCE</scope>
    <source>
        <strain evidence="8">JCM 31740</strain>
    </source>
</reference>
<dbReference type="InterPro" id="IPR027417">
    <property type="entry name" value="P-loop_NTPase"/>
</dbReference>
<comment type="catalytic activity">
    <reaction evidence="2">
        <text>Couples ATP hydrolysis with the unwinding of duplex DNA by translocating in the 3'-5' direction.</text>
        <dbReference type="EC" id="5.6.2.4"/>
    </reaction>
</comment>
<evidence type="ECO:0000256" key="3">
    <source>
        <dbReference type="ARBA" id="ARBA00048954"/>
    </source>
</evidence>
<reference evidence="9" key="2">
    <citation type="submission" date="2018-04" db="EMBL/GenBank/DDBJ databases">
        <title>Complete genome sequence of Sulfodiicoccus acidiphilus strain HS-1.</title>
        <authorList>
            <person name="Sakai H.D."/>
            <person name="Kurosawa N."/>
        </authorList>
    </citation>
    <scope>NUCLEOTIDE SEQUENCE [LARGE SCALE GENOMIC DNA]</scope>
    <source>
        <strain evidence="9">HS-1</strain>
    </source>
</reference>
<evidence type="ECO:0000313" key="7">
    <source>
        <dbReference type="EMBL" id="BBD71923.1"/>
    </source>
</evidence>
<feature type="transmembrane region" description="Helical" evidence="5">
    <location>
        <begin position="111"/>
        <end position="134"/>
    </location>
</feature>
<dbReference type="OrthoDB" id="107033at2157"/>
<dbReference type="InterPro" id="IPR008571">
    <property type="entry name" value="HerA-like"/>
</dbReference>
<evidence type="ECO:0000259" key="6">
    <source>
        <dbReference type="Pfam" id="PF01935"/>
    </source>
</evidence>
<dbReference type="KEGG" id="sacd:HS1genome_0312"/>
<dbReference type="EMBL" id="BMQS01000005">
    <property type="protein sequence ID" value="GGT91484.1"/>
    <property type="molecule type" value="Genomic_DNA"/>
</dbReference>
<name>A0A348B171_9CREN</name>
<keyword evidence="5" id="KW-1133">Transmembrane helix</keyword>
<feature type="transmembrane region" description="Helical" evidence="5">
    <location>
        <begin position="71"/>
        <end position="91"/>
    </location>
</feature>
<proteinExistence type="inferred from homology"/>
<keyword evidence="9" id="KW-1185">Reference proteome</keyword>
<evidence type="ECO:0000256" key="5">
    <source>
        <dbReference type="SAM" id="Phobius"/>
    </source>
</evidence>
<dbReference type="Proteomes" id="UP000276741">
    <property type="component" value="Chromosome"/>
</dbReference>
<dbReference type="Proteomes" id="UP000616143">
    <property type="component" value="Unassembled WGS sequence"/>
</dbReference>
<dbReference type="GO" id="GO:0043139">
    <property type="term" value="F:5'-3' DNA helicase activity"/>
    <property type="evidence" value="ECO:0007669"/>
    <property type="project" value="UniProtKB-EC"/>
</dbReference>
<dbReference type="Pfam" id="PF01935">
    <property type="entry name" value="DUF87"/>
    <property type="match status" value="1"/>
</dbReference>
<sequence length="532" mass="58388">MYYLRHLALVGVVGLEGVVYYLIPYKFLIIEVLDFLVPIMAVVLTGSLSQVISYFVSSNFLLYSLGLRDLVLAGVFGIVIALGTLYVWGGLADPIFFNTISNLKWRGKRSLLVLLSGVALLGTFIFFGSTIYGLGALVVSVLGSLSPLELPQGVILSSFSWFSIPLTLALAGQGVWSENGGGVSCVGTVKGEILNNNHGRLWRPRWVPVEYPFCIDLQRMRNYNLSVSGTSGSGKSTLIRQIIRGTSVSVTVFDLHGEHRVHGLHVISGGSVSVNPLSLLGSSPRQRAIEVSYMVKSLFSLGPLQSMALTELILQAYEEKGITEEDKESWSLPPPTFRDVIRLATARDDGNMSSLLPYVTFLSTGPFNAQGIDLDELLLQSSVIDLSGLPSDEVRYVVMETLIRSVVSLMYRQGPRPLWKLLIIDEAPFILSKESGLQLLTRLMAEGRKFGVGIVISSQSIKYLKGLISNSARVFVFSTVEPDDLYYASQLLSAGQRNVEEWLRSRLVKLKKGTMVTLDEEGNLFIVDSETA</sequence>
<dbReference type="RefSeq" id="WP_126449229.1">
    <property type="nucleotide sequence ID" value="NZ_AP018553.1"/>
</dbReference>
<feature type="transmembrane region" description="Helical" evidence="5">
    <location>
        <begin position="154"/>
        <end position="171"/>
    </location>
</feature>
<protein>
    <recommendedName>
        <fullName evidence="6">Helicase HerA central domain-containing protein</fullName>
    </recommendedName>
</protein>
<accession>A0A348B171</accession>
<dbReference type="PANTHER" id="PTHR42957">
    <property type="entry name" value="HELICASE MJ1565-RELATED"/>
    <property type="match status" value="1"/>
</dbReference>
<dbReference type="SUPFAM" id="SSF52540">
    <property type="entry name" value="P-loop containing nucleoside triphosphate hydrolases"/>
    <property type="match status" value="1"/>
</dbReference>
<dbReference type="GO" id="GO:0043138">
    <property type="term" value="F:3'-5' DNA helicase activity"/>
    <property type="evidence" value="ECO:0007669"/>
    <property type="project" value="UniProtKB-EC"/>
</dbReference>
<feature type="transmembrane region" description="Helical" evidence="5">
    <location>
        <begin position="6"/>
        <end position="23"/>
    </location>
</feature>
<keyword evidence="5" id="KW-0812">Transmembrane</keyword>
<feature type="domain" description="Helicase HerA central" evidence="6">
    <location>
        <begin position="210"/>
        <end position="396"/>
    </location>
</feature>
<evidence type="ECO:0000313" key="9">
    <source>
        <dbReference type="Proteomes" id="UP000276741"/>
    </source>
</evidence>
<keyword evidence="5" id="KW-0472">Membrane</keyword>
<dbReference type="GeneID" id="38665812"/>
<feature type="transmembrane region" description="Helical" evidence="5">
    <location>
        <begin position="35"/>
        <end position="56"/>
    </location>
</feature>
<organism evidence="7 9">
    <name type="scientific">Sulfodiicoccus acidiphilus</name>
    <dbReference type="NCBI Taxonomy" id="1670455"/>
    <lineage>
        <taxon>Archaea</taxon>
        <taxon>Thermoproteota</taxon>
        <taxon>Thermoprotei</taxon>
        <taxon>Sulfolobales</taxon>
        <taxon>Sulfolobaceae</taxon>
        <taxon>Sulfodiicoccus</taxon>
    </lineage>
</organism>